<name>A0A7R9PWM0_9ACAR</name>
<evidence type="ECO:0000256" key="10">
    <source>
        <dbReference type="PROSITE-ProRule" id="PRU00723"/>
    </source>
</evidence>
<dbReference type="Pfam" id="PF07757">
    <property type="entry name" value="AdoMet_MTase"/>
    <property type="match status" value="1"/>
</dbReference>
<comment type="function">
    <text evidence="11">Adenosyl-L-methionine (AdoMet)-dependent tRNA (uracil-O(2)-)-methyltransferase.</text>
</comment>
<dbReference type="GO" id="GO:0005737">
    <property type="term" value="C:cytoplasm"/>
    <property type="evidence" value="ECO:0007669"/>
    <property type="project" value="UniProtKB-SubCell"/>
</dbReference>
<dbReference type="AlphaFoldDB" id="A0A7R9PWM0"/>
<evidence type="ECO:0000313" key="13">
    <source>
        <dbReference type="EMBL" id="CAD7623449.1"/>
    </source>
</evidence>
<evidence type="ECO:0000256" key="5">
    <source>
        <dbReference type="ARBA" id="ARBA00022603"/>
    </source>
</evidence>
<feature type="zinc finger region" description="C3H1-type" evidence="10">
    <location>
        <begin position="534"/>
        <end position="560"/>
    </location>
</feature>
<dbReference type="GO" id="GO:0141101">
    <property type="term" value="F:tRNA(Ser) (uridine(44)-2'-O-)-methyltransferase activity"/>
    <property type="evidence" value="ECO:0007669"/>
    <property type="project" value="UniProtKB-EC"/>
</dbReference>
<dbReference type="EC" id="2.1.1.211" evidence="11"/>
<evidence type="ECO:0000256" key="3">
    <source>
        <dbReference type="ARBA" id="ARBA00009056"/>
    </source>
</evidence>
<dbReference type="InterPro" id="IPR011671">
    <property type="entry name" value="tRNA_uracil_MeTrfase"/>
</dbReference>
<keyword evidence="5 11" id="KW-0489">Methyltransferase</keyword>
<keyword evidence="14" id="KW-1185">Reference proteome</keyword>
<dbReference type="GO" id="GO:0030488">
    <property type="term" value="P:tRNA methylation"/>
    <property type="evidence" value="ECO:0007669"/>
    <property type="project" value="UniProtKB-UniRule"/>
</dbReference>
<evidence type="ECO:0000256" key="4">
    <source>
        <dbReference type="ARBA" id="ARBA00022490"/>
    </source>
</evidence>
<evidence type="ECO:0000256" key="7">
    <source>
        <dbReference type="ARBA" id="ARBA00022691"/>
    </source>
</evidence>
<keyword evidence="7 11" id="KW-0949">S-adenosyl-L-methionine</keyword>
<feature type="domain" description="C3H1-type" evidence="12">
    <location>
        <begin position="534"/>
        <end position="560"/>
    </location>
</feature>
<keyword evidence="8 11" id="KW-0819">tRNA processing</keyword>
<protein>
    <recommendedName>
        <fullName evidence="11">tRNA (uracil-O(2)-)-methyltransferase</fullName>
        <ecNumber evidence="11">2.1.1.211</ecNumber>
    </recommendedName>
</protein>
<evidence type="ECO:0000313" key="14">
    <source>
        <dbReference type="Proteomes" id="UP000759131"/>
    </source>
</evidence>
<dbReference type="OrthoDB" id="10047021at2759"/>
<comment type="function">
    <text evidence="1">Probable adenosyl-L-methionine (AdoMet)-dependent tRNA (uracil-O(2)-)-methyltransferase.</text>
</comment>
<dbReference type="InterPro" id="IPR000571">
    <property type="entry name" value="Znf_CCCH"/>
</dbReference>
<dbReference type="EMBL" id="CAJPIZ010001670">
    <property type="protein sequence ID" value="CAG2103879.1"/>
    <property type="molecule type" value="Genomic_DNA"/>
</dbReference>
<comment type="catalytic activity">
    <reaction evidence="9 11">
        <text>uridine(44) in tRNA(Ser) + S-adenosyl-L-methionine = 2'-O-methyluridine(44) in tRNA(Ser) + S-adenosyl-L-homocysteine + H(+)</text>
        <dbReference type="Rhea" id="RHEA:43100"/>
        <dbReference type="Rhea" id="RHEA-COMP:10339"/>
        <dbReference type="Rhea" id="RHEA-COMP:10340"/>
        <dbReference type="ChEBI" id="CHEBI:15378"/>
        <dbReference type="ChEBI" id="CHEBI:57856"/>
        <dbReference type="ChEBI" id="CHEBI:59789"/>
        <dbReference type="ChEBI" id="CHEBI:65315"/>
        <dbReference type="ChEBI" id="CHEBI:74478"/>
        <dbReference type="EC" id="2.1.1.211"/>
    </reaction>
</comment>
<dbReference type="Proteomes" id="UP000759131">
    <property type="component" value="Unassembled WGS sequence"/>
</dbReference>
<keyword evidence="10" id="KW-0863">Zinc-finger</keyword>
<evidence type="ECO:0000259" key="12">
    <source>
        <dbReference type="PROSITE" id="PS50103"/>
    </source>
</evidence>
<keyword evidence="10" id="KW-0862">Zinc</keyword>
<keyword evidence="4 11" id="KW-0963">Cytoplasm</keyword>
<evidence type="ECO:0000256" key="6">
    <source>
        <dbReference type="ARBA" id="ARBA00022679"/>
    </source>
</evidence>
<keyword evidence="10" id="KW-0479">Metal-binding</keyword>
<dbReference type="PANTHER" id="PTHR21210">
    <property type="entry name" value="TRNA (URACIL-O(2)-)-METHYLTRANSFERASE-RELATED"/>
    <property type="match status" value="1"/>
</dbReference>
<comment type="subcellular location">
    <subcellularLocation>
        <location evidence="2 11">Cytoplasm</location>
    </subcellularLocation>
</comment>
<dbReference type="PROSITE" id="PS50103">
    <property type="entry name" value="ZF_C3H1"/>
    <property type="match status" value="1"/>
</dbReference>
<sequence>MTDPISSFWSSLFYVYIERPNLINKRLMGCHVLNCWQINHSFETICDLMHKCSLNGLKAALKQCQQLCDFQLSQIRCLESQTLIVRHLLIKQSLKTLSSDCDTNDSEVIDFVLIDIQNARVVFVPKVGDSRLIPQSSHQFSLNGSQEIDLTYLFGNEANVWLNEKVLPKLCQWMRQELEGNQTKGSLQLIGVDHYCLTYNRLKRKYGQQLVELWNKYETTDPLKFVFEDIAIASYLIVLWEQQNEARDKKCKQTFVDIGCGNGLLVYLLTNEGYKGLGIDLRRRNIWDKYDPKVDLVERVFTPSDDTFGFEHYDWLIGNHSDELTPWIPYIAANASHAMNAFLLPCCPFDFNGSKYQRTCSALSQYSCYMQYLQTVCRELGFEPKVDKLRIPSTKRICIICDERNYDKSLQSMMKTKRKEFVNEKLKDFNEYKPREKVEVVRNCTRLPKDIIQSIVTIIANELLNGNANLTLGSIPRLLSADMLSHMKSQCGGIQTLLRNHKHIFNVSDGIIGFTEPKPIDETIDTTDANTKHLKSKQCWFFHSHPNGCPLSATQCRYIH</sequence>
<dbReference type="Gene3D" id="3.40.50.150">
    <property type="entry name" value="Vaccinia Virus protein VP39"/>
    <property type="match status" value="1"/>
</dbReference>
<dbReference type="EMBL" id="OC856245">
    <property type="protein sequence ID" value="CAD7623449.1"/>
    <property type="molecule type" value="Genomic_DNA"/>
</dbReference>
<dbReference type="PANTHER" id="PTHR21210:SF0">
    <property type="entry name" value="TRNA (URACIL-O(2)-)-METHYLTRANSFERASE-RELATED"/>
    <property type="match status" value="1"/>
</dbReference>
<dbReference type="SUPFAM" id="SSF53335">
    <property type="entry name" value="S-adenosyl-L-methionine-dependent methyltransferases"/>
    <property type="match status" value="1"/>
</dbReference>
<evidence type="ECO:0000256" key="11">
    <source>
        <dbReference type="RuleBase" id="RU368004"/>
    </source>
</evidence>
<keyword evidence="6 11" id="KW-0808">Transferase</keyword>
<comment type="similarity">
    <text evidence="3 11">Belongs to the TRM44 family.</text>
</comment>
<accession>A0A7R9PWM0</accession>
<reference evidence="13" key="1">
    <citation type="submission" date="2020-11" db="EMBL/GenBank/DDBJ databases">
        <authorList>
            <person name="Tran Van P."/>
        </authorList>
    </citation>
    <scope>NUCLEOTIDE SEQUENCE</scope>
</reference>
<evidence type="ECO:0000256" key="1">
    <source>
        <dbReference type="ARBA" id="ARBA00002778"/>
    </source>
</evidence>
<organism evidence="13">
    <name type="scientific">Medioppia subpectinata</name>
    <dbReference type="NCBI Taxonomy" id="1979941"/>
    <lineage>
        <taxon>Eukaryota</taxon>
        <taxon>Metazoa</taxon>
        <taxon>Ecdysozoa</taxon>
        <taxon>Arthropoda</taxon>
        <taxon>Chelicerata</taxon>
        <taxon>Arachnida</taxon>
        <taxon>Acari</taxon>
        <taxon>Acariformes</taxon>
        <taxon>Sarcoptiformes</taxon>
        <taxon>Oribatida</taxon>
        <taxon>Brachypylina</taxon>
        <taxon>Oppioidea</taxon>
        <taxon>Oppiidae</taxon>
        <taxon>Medioppia</taxon>
    </lineage>
</organism>
<evidence type="ECO:0000256" key="8">
    <source>
        <dbReference type="ARBA" id="ARBA00022694"/>
    </source>
</evidence>
<gene>
    <name evidence="13" type="ORF">OSB1V03_LOCUS3905</name>
</gene>
<evidence type="ECO:0000256" key="2">
    <source>
        <dbReference type="ARBA" id="ARBA00004496"/>
    </source>
</evidence>
<evidence type="ECO:0000256" key="9">
    <source>
        <dbReference type="ARBA" id="ARBA00047957"/>
    </source>
</evidence>
<dbReference type="InterPro" id="IPR029063">
    <property type="entry name" value="SAM-dependent_MTases_sf"/>
</dbReference>
<dbReference type="GO" id="GO:0008270">
    <property type="term" value="F:zinc ion binding"/>
    <property type="evidence" value="ECO:0007669"/>
    <property type="project" value="UniProtKB-KW"/>
</dbReference>
<proteinExistence type="inferred from homology"/>